<evidence type="ECO:0008006" key="3">
    <source>
        <dbReference type="Google" id="ProtNLM"/>
    </source>
</evidence>
<dbReference type="OrthoDB" id="7289984at2759"/>
<dbReference type="AlphaFoldDB" id="A0A0D2DNT8"/>
<dbReference type="InterPro" id="IPR002347">
    <property type="entry name" value="SDR_fam"/>
</dbReference>
<dbReference type="GeneID" id="27357294"/>
<dbReference type="Pfam" id="PF00106">
    <property type="entry name" value="adh_short"/>
    <property type="match status" value="1"/>
</dbReference>
<sequence>MSSYAVTGASRGIGFEFIKQFSNDPANTVIGLVRDVKATEAKVQAELGGRSNVHILHGDLDSYDSLKKASEETAKITGGGLDYLIHNGARLVDSSSYFTFTQLGENPVALEQEILAGCKSNIVGSIHLFNLFVPLILKGQKKKVIAISSGHADPDLITKYDLDTVPTYVIDKSALNIIVAKYSAQFRKDGVLFLSISPGVVNTGHFDPSNLSEKELPGFAATVAKFQAYAPHFKEQLTTEQSVKAMVSVFEKASVENGDGGAFISHLGSKQWI</sequence>
<dbReference type="InterPro" id="IPR036291">
    <property type="entry name" value="NAD(P)-bd_dom_sf"/>
</dbReference>
<proteinExistence type="predicted"/>
<accession>A0A0D2DNT8</accession>
<dbReference type="SUPFAM" id="SSF51735">
    <property type="entry name" value="NAD(P)-binding Rossmann-fold domains"/>
    <property type="match status" value="1"/>
</dbReference>
<dbReference type="HOGENOM" id="CLU_010194_9_2_1"/>
<keyword evidence="2" id="KW-1185">Reference proteome</keyword>
<dbReference type="GO" id="GO:0016616">
    <property type="term" value="F:oxidoreductase activity, acting on the CH-OH group of donors, NAD or NADP as acceptor"/>
    <property type="evidence" value="ECO:0007669"/>
    <property type="project" value="TreeGrafter"/>
</dbReference>
<dbReference type="Gene3D" id="3.40.50.720">
    <property type="entry name" value="NAD(P)-binding Rossmann-like Domain"/>
    <property type="match status" value="1"/>
</dbReference>
<dbReference type="InterPro" id="IPR052184">
    <property type="entry name" value="SDR_enzymes"/>
</dbReference>
<dbReference type="PANTHER" id="PTHR45458:SF3">
    <property type="entry name" value="CHAIN DEHYDROGENASE (ATSC), PUTATIVE-RELATED"/>
    <property type="match status" value="1"/>
</dbReference>
<name>A0A0D2DNT8_9EURO</name>
<evidence type="ECO:0000313" key="1">
    <source>
        <dbReference type="EMBL" id="KIW44190.1"/>
    </source>
</evidence>
<dbReference type="Proteomes" id="UP000053342">
    <property type="component" value="Unassembled WGS sequence"/>
</dbReference>
<reference evidence="1 2" key="1">
    <citation type="submission" date="2015-01" db="EMBL/GenBank/DDBJ databases">
        <title>The Genome Sequence of Exophiala oligosperma CBS72588.</title>
        <authorList>
            <consortium name="The Broad Institute Genomics Platform"/>
            <person name="Cuomo C."/>
            <person name="de Hoog S."/>
            <person name="Gorbushina A."/>
            <person name="Stielow B."/>
            <person name="Teixiera M."/>
            <person name="Abouelleil A."/>
            <person name="Chapman S.B."/>
            <person name="Priest M."/>
            <person name="Young S.K."/>
            <person name="Wortman J."/>
            <person name="Nusbaum C."/>
            <person name="Birren B."/>
        </authorList>
    </citation>
    <scope>NUCLEOTIDE SEQUENCE [LARGE SCALE GENOMIC DNA]</scope>
    <source>
        <strain evidence="1 2">CBS 72588</strain>
    </source>
</reference>
<dbReference type="EMBL" id="KN847335">
    <property type="protein sequence ID" value="KIW44190.1"/>
    <property type="molecule type" value="Genomic_DNA"/>
</dbReference>
<dbReference type="RefSeq" id="XP_016264406.1">
    <property type="nucleotide sequence ID" value="XM_016406200.1"/>
</dbReference>
<protein>
    <recommendedName>
        <fullName evidence="3">NAD(P)-binding protein</fullName>
    </recommendedName>
</protein>
<dbReference type="PRINTS" id="PR00081">
    <property type="entry name" value="GDHRDH"/>
</dbReference>
<organism evidence="1 2">
    <name type="scientific">Exophiala oligosperma</name>
    <dbReference type="NCBI Taxonomy" id="215243"/>
    <lineage>
        <taxon>Eukaryota</taxon>
        <taxon>Fungi</taxon>
        <taxon>Dikarya</taxon>
        <taxon>Ascomycota</taxon>
        <taxon>Pezizomycotina</taxon>
        <taxon>Eurotiomycetes</taxon>
        <taxon>Chaetothyriomycetidae</taxon>
        <taxon>Chaetothyriales</taxon>
        <taxon>Herpotrichiellaceae</taxon>
        <taxon>Exophiala</taxon>
    </lineage>
</organism>
<dbReference type="VEuPathDB" id="FungiDB:PV06_05220"/>
<dbReference type="PANTHER" id="PTHR45458">
    <property type="entry name" value="SHORT-CHAIN DEHYDROGENASE/REDUCTASE SDR"/>
    <property type="match status" value="1"/>
</dbReference>
<evidence type="ECO:0000313" key="2">
    <source>
        <dbReference type="Proteomes" id="UP000053342"/>
    </source>
</evidence>
<gene>
    <name evidence="1" type="ORF">PV06_05220</name>
</gene>